<dbReference type="AlphaFoldDB" id="A0A084B7Y3"/>
<evidence type="ECO:0000259" key="6">
    <source>
        <dbReference type="Pfam" id="PF01408"/>
    </source>
</evidence>
<dbReference type="HOGENOM" id="CLU_023194_7_2_1"/>
<dbReference type="Gene3D" id="3.30.360.10">
    <property type="entry name" value="Dihydrodipicolinate Reductase, domain 2"/>
    <property type="match status" value="1"/>
</dbReference>
<dbReference type="GO" id="GO:0000166">
    <property type="term" value="F:nucleotide binding"/>
    <property type="evidence" value="ECO:0007669"/>
    <property type="project" value="InterPro"/>
</dbReference>
<keyword evidence="9" id="KW-1185">Reference proteome</keyword>
<dbReference type="PANTHER" id="PTHR22604:SF105">
    <property type="entry name" value="TRANS-1,2-DIHYDROBENZENE-1,2-DIOL DEHYDROGENASE"/>
    <property type="match status" value="1"/>
</dbReference>
<comment type="similarity">
    <text evidence="1">Belongs to the Gfo/Idh/MocA family.</text>
</comment>
<dbReference type="InterPro" id="IPR036291">
    <property type="entry name" value="NAD(P)-bd_dom_sf"/>
</dbReference>
<evidence type="ECO:0000259" key="7">
    <source>
        <dbReference type="Pfam" id="PF22725"/>
    </source>
</evidence>
<accession>A0A084B7Y3</accession>
<evidence type="ECO:0000256" key="4">
    <source>
        <dbReference type="ARBA" id="ARBA00042988"/>
    </source>
</evidence>
<dbReference type="InterPro" id="IPR055170">
    <property type="entry name" value="GFO_IDH_MocA-like_dom"/>
</dbReference>
<dbReference type="Gene3D" id="3.40.50.720">
    <property type="entry name" value="NAD(P)-binding Rossmann-like Domain"/>
    <property type="match status" value="1"/>
</dbReference>
<feature type="domain" description="GFO/IDH/MocA-like oxidoreductase" evidence="7">
    <location>
        <begin position="145"/>
        <end position="276"/>
    </location>
</feature>
<comment type="catalytic activity">
    <reaction evidence="5">
        <text>D-xylose + NADP(+) = D-xylono-1,5-lactone + NADPH + H(+)</text>
        <dbReference type="Rhea" id="RHEA:22000"/>
        <dbReference type="ChEBI" id="CHEBI:15378"/>
        <dbReference type="ChEBI" id="CHEBI:15867"/>
        <dbReference type="ChEBI" id="CHEBI:53455"/>
        <dbReference type="ChEBI" id="CHEBI:57783"/>
        <dbReference type="ChEBI" id="CHEBI:58349"/>
        <dbReference type="EC" id="1.1.1.179"/>
    </reaction>
</comment>
<sequence length="358" mass="39453">MSDDKPTLRWGIIATGLISSWFCSDLLQERQDAQANHIIQAVGSSSAEKGHAFVAKRLPGQKPTVYGSYAEVYDDPNVDIVYIGTPHAFHKQNCLDAIAKGKHVLCEKSFTLNAHEAREVLAAAKEKGVFIMEAMWTRFFPLVQTLQRLLHEEQAIGQIYRVTCDFSLDQKLETKGMESRLKDPALGAGSLLDIGIYSLTWALLGLEPPVGSTKRSADATMKPGVLAHQVLSDGVDISTTMVLHYPDGRQGIATSHTAFRSQPIFCRIEGSRGMIEVEGVASLPNSFTLRPLEGEAKTYSVDRVGRGFYWEADAVAKDVAAGRVENATMPWAETIRVMELMDEVRKQGGARFPQDKQL</sequence>
<dbReference type="PANTHER" id="PTHR22604">
    <property type="entry name" value="OXIDOREDUCTASES"/>
    <property type="match status" value="1"/>
</dbReference>
<dbReference type="Pfam" id="PF22725">
    <property type="entry name" value="GFO_IDH_MocA_C3"/>
    <property type="match status" value="1"/>
</dbReference>
<dbReference type="OrthoDB" id="2129491at2759"/>
<name>A0A084B7Y3_STACB</name>
<keyword evidence="2" id="KW-0560">Oxidoreductase</keyword>
<dbReference type="Proteomes" id="UP000028045">
    <property type="component" value="Unassembled WGS sequence"/>
</dbReference>
<dbReference type="Pfam" id="PF01408">
    <property type="entry name" value="GFO_IDH_MocA"/>
    <property type="match status" value="1"/>
</dbReference>
<feature type="domain" description="Gfo/Idh/MocA-like oxidoreductase N-terminal" evidence="6">
    <location>
        <begin position="8"/>
        <end position="132"/>
    </location>
</feature>
<dbReference type="SUPFAM" id="SSF51735">
    <property type="entry name" value="NAD(P)-binding Rossmann-fold domains"/>
    <property type="match status" value="1"/>
</dbReference>
<dbReference type="EC" id="1.1.1.179" evidence="3"/>
<dbReference type="InterPro" id="IPR050984">
    <property type="entry name" value="Gfo/Idh/MocA_domain"/>
</dbReference>
<evidence type="ECO:0000256" key="5">
    <source>
        <dbReference type="ARBA" id="ARBA00049233"/>
    </source>
</evidence>
<protein>
    <recommendedName>
        <fullName evidence="3">D-xylose 1-dehydrogenase (NADP(+), D-xylono-1,5-lactone-forming)</fullName>
        <ecNumber evidence="3">1.1.1.179</ecNumber>
    </recommendedName>
    <alternativeName>
        <fullName evidence="4">D-xylose-NADP dehydrogenase</fullName>
    </alternativeName>
</protein>
<evidence type="ECO:0000313" key="9">
    <source>
        <dbReference type="Proteomes" id="UP000028045"/>
    </source>
</evidence>
<evidence type="ECO:0000313" key="8">
    <source>
        <dbReference type="EMBL" id="KEY73662.1"/>
    </source>
</evidence>
<dbReference type="EMBL" id="KL647778">
    <property type="protein sequence ID" value="KEY73662.1"/>
    <property type="molecule type" value="Genomic_DNA"/>
</dbReference>
<proteinExistence type="inferred from homology"/>
<reference evidence="8 9" key="1">
    <citation type="journal article" date="2014" name="BMC Genomics">
        <title>Comparative genome sequencing reveals chemotype-specific gene clusters in the toxigenic black mold Stachybotrys.</title>
        <authorList>
            <person name="Semeiks J."/>
            <person name="Borek D."/>
            <person name="Otwinowski Z."/>
            <person name="Grishin N.V."/>
        </authorList>
    </citation>
    <scope>NUCLEOTIDE SEQUENCE [LARGE SCALE GENOMIC DNA]</scope>
    <source>
        <strain evidence="9">CBS 109288 / IBT 7711</strain>
    </source>
</reference>
<dbReference type="SUPFAM" id="SSF55347">
    <property type="entry name" value="Glyceraldehyde-3-phosphate dehydrogenase-like, C-terminal domain"/>
    <property type="match status" value="1"/>
</dbReference>
<organism evidence="8 9">
    <name type="scientific">Stachybotrys chartarum (strain CBS 109288 / IBT 7711)</name>
    <name type="common">Toxic black mold</name>
    <name type="synonym">Stilbospora chartarum</name>
    <dbReference type="NCBI Taxonomy" id="1280523"/>
    <lineage>
        <taxon>Eukaryota</taxon>
        <taxon>Fungi</taxon>
        <taxon>Dikarya</taxon>
        <taxon>Ascomycota</taxon>
        <taxon>Pezizomycotina</taxon>
        <taxon>Sordariomycetes</taxon>
        <taxon>Hypocreomycetidae</taxon>
        <taxon>Hypocreales</taxon>
        <taxon>Stachybotryaceae</taxon>
        <taxon>Stachybotrys</taxon>
    </lineage>
</organism>
<evidence type="ECO:0000256" key="1">
    <source>
        <dbReference type="ARBA" id="ARBA00010928"/>
    </source>
</evidence>
<dbReference type="GO" id="GO:0047837">
    <property type="term" value="F:D-xylose 1-dehydrogenase (NADP+) activity"/>
    <property type="evidence" value="ECO:0007669"/>
    <property type="project" value="UniProtKB-EC"/>
</dbReference>
<evidence type="ECO:0000256" key="2">
    <source>
        <dbReference type="ARBA" id="ARBA00023002"/>
    </source>
</evidence>
<evidence type="ECO:0000256" key="3">
    <source>
        <dbReference type="ARBA" id="ARBA00038984"/>
    </source>
</evidence>
<dbReference type="InterPro" id="IPR000683">
    <property type="entry name" value="Gfo/Idh/MocA-like_OxRdtase_N"/>
</dbReference>
<gene>
    <name evidence="8" type="ORF">S7711_07709</name>
</gene>